<dbReference type="AlphaFoldDB" id="M2ZBU8"/>
<sequence>MTHAKQVGGLLIGHLHAALPFRQFSALKRTLLVTESFKMNAINRRIAILIPLDRQSVFRHSGP</sequence>
<keyword evidence="2" id="KW-1185">Reference proteome</keyword>
<evidence type="ECO:0000313" key="2">
    <source>
        <dbReference type="Proteomes" id="UP000011744"/>
    </source>
</evidence>
<dbReference type="Proteomes" id="UP000011744">
    <property type="component" value="Unassembled WGS sequence"/>
</dbReference>
<comment type="caution">
    <text evidence="1">The sequence shown here is derived from an EMBL/GenBank/DDBJ whole genome shotgun (WGS) entry which is preliminary data.</text>
</comment>
<name>M2ZBU8_9PROT</name>
<reference evidence="1 2" key="1">
    <citation type="journal article" date="2014" name="Genome Announc.">
        <title>Draft Genome Sequence of Magnetospirillum sp. Strain SO-1, a Freshwater Magnetotactic Bacterium Isolated from the Ol'khovka River, Russia.</title>
        <authorList>
            <person name="Grouzdev D.S."/>
            <person name="Dziuba M.V."/>
            <person name="Sukhacheva M.S."/>
            <person name="Mardanov A.V."/>
            <person name="Beletskiy A.V."/>
            <person name="Kuznetsov B.B."/>
            <person name="Skryabin K.G."/>
        </authorList>
    </citation>
    <scope>NUCLEOTIDE SEQUENCE [LARGE SCALE GENOMIC DNA]</scope>
    <source>
        <strain evidence="1 2">SO-1</strain>
    </source>
</reference>
<protein>
    <submittedName>
        <fullName evidence="1">Uncharacterized protein</fullName>
    </submittedName>
</protein>
<proteinExistence type="predicted"/>
<gene>
    <name evidence="1" type="ORF">H261_00010</name>
</gene>
<organism evidence="1 2">
    <name type="scientific">Paramagnetospirillum caucaseum</name>
    <dbReference type="NCBI Taxonomy" id="1244869"/>
    <lineage>
        <taxon>Bacteria</taxon>
        <taxon>Pseudomonadati</taxon>
        <taxon>Pseudomonadota</taxon>
        <taxon>Alphaproteobacteria</taxon>
        <taxon>Rhodospirillales</taxon>
        <taxon>Magnetospirillaceae</taxon>
        <taxon>Paramagnetospirillum</taxon>
    </lineage>
</organism>
<evidence type="ECO:0000313" key="1">
    <source>
        <dbReference type="EMBL" id="EME71915.1"/>
    </source>
</evidence>
<accession>M2ZBU8</accession>
<dbReference type="EMBL" id="AONQ01000001">
    <property type="protein sequence ID" value="EME71915.1"/>
    <property type="molecule type" value="Genomic_DNA"/>
</dbReference>